<evidence type="ECO:0000256" key="1">
    <source>
        <dbReference type="ARBA" id="ARBA00023002"/>
    </source>
</evidence>
<keyword evidence="3" id="KW-1185">Reference proteome</keyword>
<dbReference type="InterPro" id="IPR050982">
    <property type="entry name" value="Auxin_biosynth/cation_transpt"/>
</dbReference>
<dbReference type="STRING" id="1314800.A0A1B7MIX9"/>
<dbReference type="Gene3D" id="3.50.50.60">
    <property type="entry name" value="FAD/NAD(P)-binding domain"/>
    <property type="match status" value="1"/>
</dbReference>
<dbReference type="GO" id="GO:0004497">
    <property type="term" value="F:monooxygenase activity"/>
    <property type="evidence" value="ECO:0007669"/>
    <property type="project" value="TreeGrafter"/>
</dbReference>
<protein>
    <submittedName>
        <fullName evidence="2">FAD/NAD(P)-binding domain-containing protein</fullName>
    </submittedName>
</protein>
<dbReference type="InterPro" id="IPR036188">
    <property type="entry name" value="FAD/NAD-bd_sf"/>
</dbReference>
<name>A0A1B7MIX9_9AGAM</name>
<evidence type="ECO:0000313" key="2">
    <source>
        <dbReference type="EMBL" id="OAX32561.1"/>
    </source>
</evidence>
<gene>
    <name evidence="2" type="ORF">K503DRAFT_701844</name>
</gene>
<dbReference type="PANTHER" id="PTHR43539:SF68">
    <property type="entry name" value="FLAVIN-BINDING MONOOXYGENASE-LIKE PROTEIN (AFU_ORTHOLOGUE AFUA_4G09220)"/>
    <property type="match status" value="1"/>
</dbReference>
<feature type="non-terminal residue" evidence="2">
    <location>
        <position position="1"/>
    </location>
</feature>
<dbReference type="EMBL" id="KV448974">
    <property type="protein sequence ID" value="OAX32561.1"/>
    <property type="molecule type" value="Genomic_DNA"/>
</dbReference>
<reference evidence="2 3" key="1">
    <citation type="submission" date="2016-06" db="EMBL/GenBank/DDBJ databases">
        <title>Comparative genomics of the ectomycorrhizal sister species Rhizopogon vinicolor and Rhizopogon vesiculosus (Basidiomycota: Boletales) reveals a divergence of the mating type B locus.</title>
        <authorList>
            <consortium name="DOE Joint Genome Institute"/>
            <person name="Mujic A.B."/>
            <person name="Kuo A."/>
            <person name="Tritt A."/>
            <person name="Lipzen A."/>
            <person name="Chen C."/>
            <person name="Johnson J."/>
            <person name="Sharma A."/>
            <person name="Barry K."/>
            <person name="Grigoriev I.V."/>
            <person name="Spatafora J.W."/>
        </authorList>
    </citation>
    <scope>NUCLEOTIDE SEQUENCE [LARGE SCALE GENOMIC DNA]</scope>
    <source>
        <strain evidence="2 3">AM-OR11-026</strain>
    </source>
</reference>
<dbReference type="Proteomes" id="UP000092154">
    <property type="component" value="Unassembled WGS sequence"/>
</dbReference>
<accession>A0A1B7MIX9</accession>
<dbReference type="SUPFAM" id="SSF51905">
    <property type="entry name" value="FAD/NAD(P)-binding domain"/>
    <property type="match status" value="1"/>
</dbReference>
<dbReference type="Pfam" id="PF13738">
    <property type="entry name" value="Pyr_redox_3"/>
    <property type="match status" value="1"/>
</dbReference>
<sequence length="476" mass="52687">TGVVYLVPLPDSKWKAYSLLTCLDSLTEFPEKVGPLRHNKADHGTWEENRRQEVEFSTNDPTVLVIGAGHSGLEIAARLKYIGVPTLIIDKKPRVGDNWRDRYNALCLHDPVYYNQTPYMNYPPTWPVFTPARKLADWLEGYAKFLELNVWNASTIKKSSWDDATKTWTVEVIREGNVTRTLTVKHLVFATGMDSRPKVPDIPGKANFKGSAMHSTQFTSAAHYIGKKVVVVGACNSGHDIAQDFFDHGIDVTMYQRSSTFVVTAKAVAVMLSGTYREGFPLDLADIYNTSLPTAVLRRLYQRIVPAIADTIDKETLDGLAKVGFKTNLGLYGTGLLPLFFERGGGYYIDTGTSQHIINGDIKLKNGSAIECFTENGLKFADGTELHADIVIFATGSGDLLNPMRGICGDEVASKVNEVWGVDKEGQLQGVWRHCGHDGLWFGMGNMAITRFHSIHLAMQIKAIEEGILNKADIAI</sequence>
<dbReference type="PANTHER" id="PTHR43539">
    <property type="entry name" value="FLAVIN-BINDING MONOOXYGENASE-LIKE PROTEIN (AFU_ORTHOLOGUE AFUA_4G09220)"/>
    <property type="match status" value="1"/>
</dbReference>
<dbReference type="OrthoDB" id="74360at2759"/>
<proteinExistence type="predicted"/>
<dbReference type="PRINTS" id="PR00411">
    <property type="entry name" value="PNDRDTASEI"/>
</dbReference>
<dbReference type="GO" id="GO:0050660">
    <property type="term" value="F:flavin adenine dinucleotide binding"/>
    <property type="evidence" value="ECO:0007669"/>
    <property type="project" value="TreeGrafter"/>
</dbReference>
<organism evidence="2 3">
    <name type="scientific">Rhizopogon vinicolor AM-OR11-026</name>
    <dbReference type="NCBI Taxonomy" id="1314800"/>
    <lineage>
        <taxon>Eukaryota</taxon>
        <taxon>Fungi</taxon>
        <taxon>Dikarya</taxon>
        <taxon>Basidiomycota</taxon>
        <taxon>Agaricomycotina</taxon>
        <taxon>Agaricomycetes</taxon>
        <taxon>Agaricomycetidae</taxon>
        <taxon>Boletales</taxon>
        <taxon>Suillineae</taxon>
        <taxon>Rhizopogonaceae</taxon>
        <taxon>Rhizopogon</taxon>
    </lineage>
</organism>
<keyword evidence="1" id="KW-0560">Oxidoreductase</keyword>
<dbReference type="InParanoid" id="A0A1B7MIX9"/>
<dbReference type="AlphaFoldDB" id="A0A1B7MIX9"/>
<evidence type="ECO:0000313" key="3">
    <source>
        <dbReference type="Proteomes" id="UP000092154"/>
    </source>
</evidence>